<keyword evidence="6" id="KW-1185">Reference proteome</keyword>
<protein>
    <submittedName>
        <fullName evidence="5">GntR family transcriptional regulator</fullName>
    </submittedName>
</protein>
<dbReference type="InterPro" id="IPR036388">
    <property type="entry name" value="WH-like_DNA-bd_sf"/>
</dbReference>
<accession>A0ABV2M1W5</accession>
<dbReference type="SUPFAM" id="SSF46785">
    <property type="entry name" value="Winged helix' DNA-binding domain"/>
    <property type="match status" value="1"/>
</dbReference>
<evidence type="ECO:0000256" key="1">
    <source>
        <dbReference type="ARBA" id="ARBA00023015"/>
    </source>
</evidence>
<evidence type="ECO:0000313" key="6">
    <source>
        <dbReference type="Proteomes" id="UP001549106"/>
    </source>
</evidence>
<feature type="domain" description="HTH gntR-type" evidence="4">
    <location>
        <begin position="11"/>
        <end position="79"/>
    </location>
</feature>
<name>A0ABV2M1W5_9FIRM</name>
<evidence type="ECO:0000256" key="2">
    <source>
        <dbReference type="ARBA" id="ARBA00023125"/>
    </source>
</evidence>
<organism evidence="5 6">
    <name type="scientific">Blautia caecimuris</name>
    <dbReference type="NCBI Taxonomy" id="1796615"/>
    <lineage>
        <taxon>Bacteria</taxon>
        <taxon>Bacillati</taxon>
        <taxon>Bacillota</taxon>
        <taxon>Clostridia</taxon>
        <taxon>Lachnospirales</taxon>
        <taxon>Lachnospiraceae</taxon>
        <taxon>Blautia</taxon>
    </lineage>
</organism>
<evidence type="ECO:0000259" key="4">
    <source>
        <dbReference type="PROSITE" id="PS50949"/>
    </source>
</evidence>
<comment type="caution">
    <text evidence="5">The sequence shown here is derived from an EMBL/GenBank/DDBJ whole genome shotgun (WGS) entry which is preliminary data.</text>
</comment>
<dbReference type="InterPro" id="IPR036390">
    <property type="entry name" value="WH_DNA-bd_sf"/>
</dbReference>
<dbReference type="EMBL" id="JBEPMJ010000010">
    <property type="protein sequence ID" value="MET3750436.1"/>
    <property type="molecule type" value="Genomic_DNA"/>
</dbReference>
<evidence type="ECO:0000256" key="3">
    <source>
        <dbReference type="ARBA" id="ARBA00023163"/>
    </source>
</evidence>
<dbReference type="Gene3D" id="1.10.10.10">
    <property type="entry name" value="Winged helix-like DNA-binding domain superfamily/Winged helix DNA-binding domain"/>
    <property type="match status" value="1"/>
</dbReference>
<dbReference type="SMART" id="SM00345">
    <property type="entry name" value="HTH_GNTR"/>
    <property type="match status" value="1"/>
</dbReference>
<keyword evidence="3" id="KW-0804">Transcription</keyword>
<reference evidence="5 6" key="1">
    <citation type="submission" date="2024-06" db="EMBL/GenBank/DDBJ databases">
        <title>Genomic Encyclopedia of Type Strains, Phase IV (KMG-IV): sequencing the most valuable type-strain genomes for metagenomic binning, comparative biology and taxonomic classification.</title>
        <authorList>
            <person name="Goeker M."/>
        </authorList>
    </citation>
    <scope>NUCLEOTIDE SEQUENCE [LARGE SCALE GENOMIC DNA]</scope>
    <source>
        <strain evidence="5 6">DSM 29492</strain>
    </source>
</reference>
<dbReference type="Proteomes" id="UP001549106">
    <property type="component" value="Unassembled WGS sequence"/>
</dbReference>
<dbReference type="CDD" id="cd07377">
    <property type="entry name" value="WHTH_GntR"/>
    <property type="match status" value="1"/>
</dbReference>
<dbReference type="PROSITE" id="PS50949">
    <property type="entry name" value="HTH_GNTR"/>
    <property type="match status" value="1"/>
</dbReference>
<proteinExistence type="predicted"/>
<evidence type="ECO:0000313" key="5">
    <source>
        <dbReference type="EMBL" id="MET3750436.1"/>
    </source>
</evidence>
<dbReference type="RefSeq" id="WP_257464518.1">
    <property type="nucleotide sequence ID" value="NZ_BAABXP010000003.1"/>
</dbReference>
<keyword evidence="2" id="KW-0238">DNA-binding</keyword>
<sequence>MHIIINHTSMTPIYEQIVSQIRADIINGDLVPGTALPSVRMLSRELKISALTVKKAYDYLEEEGLVHTVHGKGSFIAEANQEMLMEERRKELEHDLDKAVRKARAGGLTDQEICDLFQLIMEGE</sequence>
<keyword evidence="1" id="KW-0805">Transcription regulation</keyword>
<dbReference type="PANTHER" id="PTHR38445:SF7">
    <property type="entry name" value="GNTR-FAMILY TRANSCRIPTIONAL REGULATOR"/>
    <property type="match status" value="1"/>
</dbReference>
<gene>
    <name evidence="5" type="ORF">ABID24_001685</name>
</gene>
<dbReference type="PANTHER" id="PTHR38445">
    <property type="entry name" value="HTH-TYPE TRANSCRIPTIONAL REPRESSOR YTRA"/>
    <property type="match status" value="1"/>
</dbReference>
<dbReference type="Pfam" id="PF00392">
    <property type="entry name" value="GntR"/>
    <property type="match status" value="1"/>
</dbReference>
<dbReference type="InterPro" id="IPR000524">
    <property type="entry name" value="Tscrpt_reg_HTH_GntR"/>
</dbReference>